<feature type="region of interest" description="Disordered" evidence="1">
    <location>
        <begin position="1"/>
        <end position="208"/>
    </location>
</feature>
<proteinExistence type="predicted"/>
<reference evidence="2 3" key="1">
    <citation type="submission" date="2024-04" db="EMBL/GenBank/DDBJ databases">
        <authorList>
            <person name="Fracassetti M."/>
        </authorList>
    </citation>
    <scope>NUCLEOTIDE SEQUENCE [LARGE SCALE GENOMIC DNA]</scope>
</reference>
<name>A0AAV2C6Q5_9ROSI</name>
<evidence type="ECO:0000313" key="2">
    <source>
        <dbReference type="EMBL" id="CAL1352167.1"/>
    </source>
</evidence>
<feature type="compositionally biased region" description="Basic and acidic residues" evidence="1">
    <location>
        <begin position="161"/>
        <end position="171"/>
    </location>
</feature>
<keyword evidence="3" id="KW-1185">Reference proteome</keyword>
<gene>
    <name evidence="2" type="ORF">LTRI10_LOCUS158</name>
</gene>
<organism evidence="2 3">
    <name type="scientific">Linum trigynum</name>
    <dbReference type="NCBI Taxonomy" id="586398"/>
    <lineage>
        <taxon>Eukaryota</taxon>
        <taxon>Viridiplantae</taxon>
        <taxon>Streptophyta</taxon>
        <taxon>Embryophyta</taxon>
        <taxon>Tracheophyta</taxon>
        <taxon>Spermatophyta</taxon>
        <taxon>Magnoliopsida</taxon>
        <taxon>eudicotyledons</taxon>
        <taxon>Gunneridae</taxon>
        <taxon>Pentapetalae</taxon>
        <taxon>rosids</taxon>
        <taxon>fabids</taxon>
        <taxon>Malpighiales</taxon>
        <taxon>Linaceae</taxon>
        <taxon>Linum</taxon>
    </lineage>
</organism>
<evidence type="ECO:0000313" key="3">
    <source>
        <dbReference type="Proteomes" id="UP001497516"/>
    </source>
</evidence>
<protein>
    <submittedName>
        <fullName evidence="2">Uncharacterized protein</fullName>
    </submittedName>
</protein>
<dbReference type="AlphaFoldDB" id="A0AAV2C6Q5"/>
<dbReference type="EMBL" id="OZ034813">
    <property type="protein sequence ID" value="CAL1352167.1"/>
    <property type="molecule type" value="Genomic_DNA"/>
</dbReference>
<dbReference type="Proteomes" id="UP001497516">
    <property type="component" value="Chromosome 1"/>
</dbReference>
<accession>A0AAV2C6Q5</accession>
<sequence length="234" mass="25349">MGSEASRPSTRKNPPPPAAAVIRRRRRKMGPTKSLIEWLKPDCFFPNKKKKKRSNPPPPSSRSPAAVNGRRRKPRPSPGTPLTLEEHLSSTSPLPMGLARPASTGRSWKLPDPSSGPTGCGVRKPSPKRIHPSSSSSAARGGRRRKGKGKENNSFTLETLVKLDRESKDDYFSGSSSRGNFGDGSGVGLPTGSQSCRREGKKNGKSVRFTLPGDGDVLVFYSPRAPTDRPFHSL</sequence>
<evidence type="ECO:0000256" key="1">
    <source>
        <dbReference type="SAM" id="MobiDB-lite"/>
    </source>
</evidence>
<feature type="compositionally biased region" description="Polar residues" evidence="1">
    <location>
        <begin position="1"/>
        <end position="12"/>
    </location>
</feature>